<evidence type="ECO:0000256" key="1">
    <source>
        <dbReference type="SAM" id="MobiDB-lite"/>
    </source>
</evidence>
<evidence type="ECO:0000313" key="2">
    <source>
        <dbReference type="EnsemblPlants" id="ONIVA01G27000.1"/>
    </source>
</evidence>
<sequence length="100" mass="10467">MPSCESGGRRSGVERWRQAGESAAAASGRARGTPAKPRVTLPASDGVVAARATFSTHTHRSEWAAAVKPPPSAVAKLILRSPSSSKLHQVTSYLDSRVST</sequence>
<feature type="region of interest" description="Disordered" evidence="1">
    <location>
        <begin position="1"/>
        <end position="40"/>
    </location>
</feature>
<dbReference type="Proteomes" id="UP000006591">
    <property type="component" value="Chromosome 1"/>
</dbReference>
<reference evidence="2" key="2">
    <citation type="submission" date="2018-04" db="EMBL/GenBank/DDBJ databases">
        <title>OnivRS2 (Oryza nivara Reference Sequence Version 2).</title>
        <authorList>
            <person name="Zhang J."/>
            <person name="Kudrna D."/>
            <person name="Lee S."/>
            <person name="Talag J."/>
            <person name="Rajasekar S."/>
            <person name="Welchert J."/>
            <person name="Hsing Y.-I."/>
            <person name="Wing R.A."/>
        </authorList>
    </citation>
    <scope>NUCLEOTIDE SEQUENCE [LARGE SCALE GENOMIC DNA]</scope>
</reference>
<dbReference type="AlphaFoldDB" id="A0A0E0FPZ3"/>
<dbReference type="HOGENOM" id="CLU_2310627_0_0_1"/>
<dbReference type="EnsemblPlants" id="ONIVA01G27000.1">
    <property type="protein sequence ID" value="ONIVA01G27000.1"/>
    <property type="gene ID" value="ONIVA01G27000"/>
</dbReference>
<evidence type="ECO:0000313" key="3">
    <source>
        <dbReference type="Proteomes" id="UP000006591"/>
    </source>
</evidence>
<dbReference type="Gramene" id="ONIVA01G27000.1">
    <property type="protein sequence ID" value="ONIVA01G27000.1"/>
    <property type="gene ID" value="ONIVA01G27000"/>
</dbReference>
<protein>
    <submittedName>
        <fullName evidence="2">Uncharacterized protein</fullName>
    </submittedName>
</protein>
<feature type="compositionally biased region" description="Basic and acidic residues" evidence="1">
    <location>
        <begin position="7"/>
        <end position="18"/>
    </location>
</feature>
<name>A0A0E0FPZ3_ORYNI</name>
<proteinExistence type="predicted"/>
<feature type="compositionally biased region" description="Low complexity" evidence="1">
    <location>
        <begin position="19"/>
        <end position="32"/>
    </location>
</feature>
<organism evidence="2">
    <name type="scientific">Oryza nivara</name>
    <name type="common">Indian wild rice</name>
    <name type="synonym">Oryza sativa f. spontanea</name>
    <dbReference type="NCBI Taxonomy" id="4536"/>
    <lineage>
        <taxon>Eukaryota</taxon>
        <taxon>Viridiplantae</taxon>
        <taxon>Streptophyta</taxon>
        <taxon>Embryophyta</taxon>
        <taxon>Tracheophyta</taxon>
        <taxon>Spermatophyta</taxon>
        <taxon>Magnoliopsida</taxon>
        <taxon>Liliopsida</taxon>
        <taxon>Poales</taxon>
        <taxon>Poaceae</taxon>
        <taxon>BOP clade</taxon>
        <taxon>Oryzoideae</taxon>
        <taxon>Oryzeae</taxon>
        <taxon>Oryzinae</taxon>
        <taxon>Oryza</taxon>
    </lineage>
</organism>
<reference evidence="2" key="1">
    <citation type="submission" date="2015-04" db="UniProtKB">
        <authorList>
            <consortium name="EnsemblPlants"/>
        </authorList>
    </citation>
    <scope>IDENTIFICATION</scope>
    <source>
        <strain evidence="2">SL10</strain>
    </source>
</reference>
<keyword evidence="3" id="KW-1185">Reference proteome</keyword>
<accession>A0A0E0FPZ3</accession>